<evidence type="ECO:0000256" key="2">
    <source>
        <dbReference type="SAM" id="SignalP"/>
    </source>
</evidence>
<dbReference type="OMA" id="HINKMFL"/>
<evidence type="ECO:0000313" key="3">
    <source>
        <dbReference type="EMBL" id="CAD8108201.1"/>
    </source>
</evidence>
<feature type="signal peptide" evidence="2">
    <location>
        <begin position="1"/>
        <end position="16"/>
    </location>
</feature>
<accession>A0A8S1PYN0</accession>
<sequence>MKVIALVLVGLLCVSAETQTRSPGQLLVDHINSLILSIRNEQTEHDDIYTVQQRECGDELGFRKKEVQDAVDALTRATEHKGRAQAAHASATADLIRVKTYQQILEDQVEFITTRRNDRAANFNKKVQNINTSLSLIDGAEQIVNEFANASASFIQVTKHFNNMFLQATKAGNAGEYAPLLSVLVELSGDGNVSVDNINRIRQLLNELREKLSAALSQLTDNENTQIEVFQARKNRVQDVITLLVNVQGQLTAYIAQLQATITKEEDIINSATSKRIRNQNLLNYASDMCNAFNTEYNDSTGARRKEVELLTKLRTFVEQRVEEFNQYGGDPTDVFASYAKQGSTQAAEAQFLQLRANLRSRK</sequence>
<feature type="coiled-coil region" evidence="1">
    <location>
        <begin position="198"/>
        <end position="225"/>
    </location>
</feature>
<comment type="caution">
    <text evidence="3">The sequence shown here is derived from an EMBL/GenBank/DDBJ whole genome shotgun (WGS) entry which is preliminary data.</text>
</comment>
<evidence type="ECO:0000256" key="1">
    <source>
        <dbReference type="SAM" id="Coils"/>
    </source>
</evidence>
<proteinExistence type="predicted"/>
<keyword evidence="1" id="KW-0175">Coiled coil</keyword>
<feature type="chain" id="PRO_5035844926" evidence="2">
    <location>
        <begin position="17"/>
        <end position="363"/>
    </location>
</feature>
<protein>
    <submittedName>
        <fullName evidence="3">Uncharacterized protein</fullName>
    </submittedName>
</protein>
<organism evidence="3 4">
    <name type="scientific">Paramecium primaurelia</name>
    <dbReference type="NCBI Taxonomy" id="5886"/>
    <lineage>
        <taxon>Eukaryota</taxon>
        <taxon>Sar</taxon>
        <taxon>Alveolata</taxon>
        <taxon>Ciliophora</taxon>
        <taxon>Intramacronucleata</taxon>
        <taxon>Oligohymenophorea</taxon>
        <taxon>Peniculida</taxon>
        <taxon>Parameciidae</taxon>
        <taxon>Paramecium</taxon>
    </lineage>
</organism>
<gene>
    <name evidence="3" type="ORF">PPRIM_AZ9-3.1.T1360060</name>
</gene>
<keyword evidence="4" id="KW-1185">Reference proteome</keyword>
<dbReference type="AlphaFoldDB" id="A0A8S1PYN0"/>
<keyword evidence="2" id="KW-0732">Signal</keyword>
<name>A0A8S1PYN0_PARPR</name>
<dbReference type="Proteomes" id="UP000688137">
    <property type="component" value="Unassembled WGS sequence"/>
</dbReference>
<evidence type="ECO:0000313" key="4">
    <source>
        <dbReference type="Proteomes" id="UP000688137"/>
    </source>
</evidence>
<dbReference type="EMBL" id="CAJJDM010000139">
    <property type="protein sequence ID" value="CAD8108201.1"/>
    <property type="molecule type" value="Genomic_DNA"/>
</dbReference>
<reference evidence="3" key="1">
    <citation type="submission" date="2021-01" db="EMBL/GenBank/DDBJ databases">
        <authorList>
            <consortium name="Genoscope - CEA"/>
            <person name="William W."/>
        </authorList>
    </citation>
    <scope>NUCLEOTIDE SEQUENCE</scope>
</reference>